<sequence>MDAARRRPSPRTVAPGEGSHVSLALINTAFALPSGPFEELSDAAAAHAWLTGRELIAPEVAVGAREMTQLHALRETLRALFEARIDGTTPGSRVLESVNAALARAPGVRTVRWVEGAGLVAAERRSGAGGVGAALSRLAEDGVDLLTGGEAGKLSRCGARGCVRLFIRSHAARRWCSDRCGNRVRAARHYAGRGGGGR</sequence>
<dbReference type="SUPFAM" id="SSF160904">
    <property type="entry name" value="Jann2411-like"/>
    <property type="match status" value="1"/>
</dbReference>
<dbReference type="Gene3D" id="1.10.3300.10">
    <property type="entry name" value="Jann2411-like domain"/>
    <property type="match status" value="1"/>
</dbReference>
<evidence type="ECO:0000259" key="1">
    <source>
        <dbReference type="Pfam" id="PF11706"/>
    </source>
</evidence>
<protein>
    <submittedName>
        <fullName evidence="2">CGNR zinc finger domain-containing protein</fullName>
    </submittedName>
</protein>
<dbReference type="Pfam" id="PF07336">
    <property type="entry name" value="ABATE"/>
    <property type="match status" value="1"/>
</dbReference>
<name>A0ABW1FQX9_9ACTN</name>
<organism evidence="2 3">
    <name type="scientific">Streptomyces ramulosus</name>
    <dbReference type="NCBI Taxonomy" id="47762"/>
    <lineage>
        <taxon>Bacteria</taxon>
        <taxon>Bacillati</taxon>
        <taxon>Actinomycetota</taxon>
        <taxon>Actinomycetes</taxon>
        <taxon>Kitasatosporales</taxon>
        <taxon>Streptomycetaceae</taxon>
        <taxon>Streptomyces</taxon>
    </lineage>
</organism>
<dbReference type="RefSeq" id="WP_345076696.1">
    <property type="nucleotide sequence ID" value="NZ_BAAAWG010000001.1"/>
</dbReference>
<evidence type="ECO:0000313" key="2">
    <source>
        <dbReference type="EMBL" id="MFC5896352.1"/>
    </source>
</evidence>
<gene>
    <name evidence="2" type="ORF">ACFP3M_26505</name>
</gene>
<comment type="caution">
    <text evidence="2">The sequence shown here is derived from an EMBL/GenBank/DDBJ whole genome shotgun (WGS) entry which is preliminary data.</text>
</comment>
<feature type="domain" description="Zinc finger CGNR" evidence="1">
    <location>
        <begin position="154"/>
        <end position="191"/>
    </location>
</feature>
<dbReference type="PANTHER" id="PTHR35525:SF3">
    <property type="entry name" value="BLL6575 PROTEIN"/>
    <property type="match status" value="1"/>
</dbReference>
<dbReference type="EMBL" id="JBHSPW010000014">
    <property type="protein sequence ID" value="MFC5896352.1"/>
    <property type="molecule type" value="Genomic_DNA"/>
</dbReference>
<dbReference type="PANTHER" id="PTHR35525">
    <property type="entry name" value="BLL6575 PROTEIN"/>
    <property type="match status" value="1"/>
</dbReference>
<evidence type="ECO:0000313" key="3">
    <source>
        <dbReference type="Proteomes" id="UP001596241"/>
    </source>
</evidence>
<dbReference type="InterPro" id="IPR010852">
    <property type="entry name" value="ABATE"/>
</dbReference>
<keyword evidence="3" id="KW-1185">Reference proteome</keyword>
<dbReference type="Pfam" id="PF11706">
    <property type="entry name" value="zf-CGNR"/>
    <property type="match status" value="1"/>
</dbReference>
<dbReference type="InterPro" id="IPR021005">
    <property type="entry name" value="Znf_CGNR"/>
</dbReference>
<dbReference type="Proteomes" id="UP001596241">
    <property type="component" value="Unassembled WGS sequence"/>
</dbReference>
<accession>A0ABW1FQX9</accession>
<proteinExistence type="predicted"/>
<dbReference type="InterPro" id="IPR023286">
    <property type="entry name" value="ABATE_dom_sf"/>
</dbReference>
<reference evidence="3" key="1">
    <citation type="journal article" date="2019" name="Int. J. Syst. Evol. Microbiol.">
        <title>The Global Catalogue of Microorganisms (GCM) 10K type strain sequencing project: providing services to taxonomists for standard genome sequencing and annotation.</title>
        <authorList>
            <consortium name="The Broad Institute Genomics Platform"/>
            <consortium name="The Broad Institute Genome Sequencing Center for Infectious Disease"/>
            <person name="Wu L."/>
            <person name="Ma J."/>
        </authorList>
    </citation>
    <scope>NUCLEOTIDE SEQUENCE [LARGE SCALE GENOMIC DNA]</scope>
    <source>
        <strain evidence="3">CGMCC 1.15809</strain>
    </source>
</reference>